<comment type="cofactor">
    <cofactor evidence="1 4">
        <name>pyridoxal 5'-phosphate</name>
        <dbReference type="ChEBI" id="CHEBI:597326"/>
    </cofactor>
</comment>
<organism evidence="8 9">
    <name type="scientific">Ferrimonas marina</name>
    <dbReference type="NCBI Taxonomy" id="299255"/>
    <lineage>
        <taxon>Bacteria</taxon>
        <taxon>Pseudomonadati</taxon>
        <taxon>Pseudomonadota</taxon>
        <taxon>Gammaproteobacteria</taxon>
        <taxon>Alteromonadales</taxon>
        <taxon>Ferrimonadaceae</taxon>
        <taxon>Ferrimonas</taxon>
    </lineage>
</organism>
<dbReference type="Pfam" id="PF00278">
    <property type="entry name" value="Orn_DAP_Arg_deC"/>
    <property type="match status" value="1"/>
</dbReference>
<feature type="active site" description="Proton donor" evidence="4">
    <location>
        <position position="338"/>
    </location>
</feature>
<dbReference type="InterPro" id="IPR029066">
    <property type="entry name" value="PLP-binding_barrel"/>
</dbReference>
<dbReference type="Gene3D" id="2.40.37.10">
    <property type="entry name" value="Lyase, Ornithine Decarboxylase, Chain A, domain 1"/>
    <property type="match status" value="1"/>
</dbReference>
<dbReference type="InterPro" id="IPR000183">
    <property type="entry name" value="Orn/DAP/Arg_de-COase"/>
</dbReference>
<dbReference type="Gene3D" id="3.20.20.10">
    <property type="entry name" value="Alanine racemase"/>
    <property type="match status" value="1"/>
</dbReference>
<proteinExistence type="inferred from homology"/>
<gene>
    <name evidence="8" type="ORF">SAMN02745129_4729</name>
</gene>
<dbReference type="SUPFAM" id="SSF50621">
    <property type="entry name" value="Alanine racemase C-terminal domain-like"/>
    <property type="match status" value="1"/>
</dbReference>
<evidence type="ECO:0000259" key="7">
    <source>
        <dbReference type="Pfam" id="PF02784"/>
    </source>
</evidence>
<dbReference type="RefSeq" id="WP_234977464.1">
    <property type="nucleotide sequence ID" value="NZ_FQXG01000009.1"/>
</dbReference>
<dbReference type="PRINTS" id="PR01182">
    <property type="entry name" value="ORNDCRBXLASE"/>
</dbReference>
<dbReference type="InterPro" id="IPR009006">
    <property type="entry name" value="Ala_racemase/Decarboxylase_C"/>
</dbReference>
<dbReference type="SUPFAM" id="SSF51419">
    <property type="entry name" value="PLP-binding barrel"/>
    <property type="match status" value="1"/>
</dbReference>
<dbReference type="Proteomes" id="UP000184268">
    <property type="component" value="Unassembled WGS sequence"/>
</dbReference>
<evidence type="ECO:0000256" key="5">
    <source>
        <dbReference type="RuleBase" id="RU003737"/>
    </source>
</evidence>
<dbReference type="PROSITE" id="PS00878">
    <property type="entry name" value="ODR_DC_2_1"/>
    <property type="match status" value="1"/>
</dbReference>
<evidence type="ECO:0000256" key="2">
    <source>
        <dbReference type="ARBA" id="ARBA00022898"/>
    </source>
</evidence>
<dbReference type="EMBL" id="FQXG01000009">
    <property type="protein sequence ID" value="SHI19705.1"/>
    <property type="molecule type" value="Genomic_DNA"/>
</dbReference>
<feature type="domain" description="Orn/DAP/Arg decarboxylase 2 C-terminal" evidence="6">
    <location>
        <begin position="27"/>
        <end position="365"/>
    </location>
</feature>
<evidence type="ECO:0000313" key="9">
    <source>
        <dbReference type="Proteomes" id="UP000184268"/>
    </source>
</evidence>
<sequence length="406" mass="44035">MNQPHAIPVPMLTPLQQAAAQLASPFYAYDLPGLQSHLQRLGDAPAKLWYAVKANPLSRVIQCLDQAGFGFDVASPGELEQVLAQGVCPSRILNTGPVKTPAMLRHFVQRGVRIFVLESHQQAEDLAQVARAEQVQVQVLLRVQLAWPESEQEGINVLGGSDATPFGLTPEQWMPQAITLDPALELIGVHCFQWGNILEAQQLLAHWQAAMPQLAALLDAWQVEQPIVDLGGGLGIPYHGQSKDLDWGAICAGLVELKARYQLGECWMELGRYAVGPHGVYLSPVADIKANQDVRFAVIEGGSQHALRPALTGQAFPVTPLGEVAGELGPFQIRGALCTGLDNLGDVSLPEGLARGDWLCFHQAGAYGFTESMPYFLCHTLPAELVWDGEQLHTVRPAQPASHYLA</sequence>
<accession>A0A1M5Z601</accession>
<dbReference type="GO" id="GO:0006596">
    <property type="term" value="P:polyamine biosynthetic process"/>
    <property type="evidence" value="ECO:0007669"/>
    <property type="project" value="InterPro"/>
</dbReference>
<evidence type="ECO:0000259" key="6">
    <source>
        <dbReference type="Pfam" id="PF00278"/>
    </source>
</evidence>
<dbReference type="GO" id="GO:0009089">
    <property type="term" value="P:lysine biosynthetic process via diaminopimelate"/>
    <property type="evidence" value="ECO:0007669"/>
    <property type="project" value="TreeGrafter"/>
</dbReference>
<dbReference type="PANTHER" id="PTHR43727:SF2">
    <property type="entry name" value="GROUP IV DECARBOXYLASE"/>
    <property type="match status" value="1"/>
</dbReference>
<evidence type="ECO:0000256" key="3">
    <source>
        <dbReference type="ARBA" id="ARBA00023239"/>
    </source>
</evidence>
<dbReference type="STRING" id="299255.SAMN02745129_4729"/>
<keyword evidence="9" id="KW-1185">Reference proteome</keyword>
<name>A0A1M5Z601_9GAMM</name>
<evidence type="ECO:0000256" key="4">
    <source>
        <dbReference type="PIRSR" id="PIRSR600183-50"/>
    </source>
</evidence>
<keyword evidence="2 4" id="KW-0663">Pyridoxal phosphate</keyword>
<evidence type="ECO:0000256" key="1">
    <source>
        <dbReference type="ARBA" id="ARBA00001933"/>
    </source>
</evidence>
<dbReference type="InterPro" id="IPR022653">
    <property type="entry name" value="De-COase2_pyr-phos_BS"/>
</dbReference>
<dbReference type="PRINTS" id="PR01179">
    <property type="entry name" value="ODADCRBXLASE"/>
</dbReference>
<dbReference type="InterPro" id="IPR022643">
    <property type="entry name" value="De-COase2_C"/>
</dbReference>
<comment type="similarity">
    <text evidence="5">Belongs to the Orn/Lys/Arg decarboxylase class-II family.</text>
</comment>
<protein>
    <submittedName>
        <fullName evidence="8">Diaminopimelate decarboxylase</fullName>
    </submittedName>
</protein>
<feature type="domain" description="Orn/DAP/Arg decarboxylase 2 N-terminal" evidence="7">
    <location>
        <begin position="42"/>
        <end position="275"/>
    </location>
</feature>
<dbReference type="Pfam" id="PF02784">
    <property type="entry name" value="Orn_Arg_deC_N"/>
    <property type="match status" value="1"/>
</dbReference>
<dbReference type="PANTHER" id="PTHR43727">
    <property type="entry name" value="DIAMINOPIMELATE DECARBOXYLASE"/>
    <property type="match status" value="1"/>
</dbReference>
<evidence type="ECO:0000313" key="8">
    <source>
        <dbReference type="EMBL" id="SHI19705.1"/>
    </source>
</evidence>
<dbReference type="InterPro" id="IPR002433">
    <property type="entry name" value="Orn_de-COase"/>
</dbReference>
<dbReference type="AlphaFoldDB" id="A0A1M5Z601"/>
<dbReference type="GO" id="GO:0008836">
    <property type="term" value="F:diaminopimelate decarboxylase activity"/>
    <property type="evidence" value="ECO:0007669"/>
    <property type="project" value="TreeGrafter"/>
</dbReference>
<reference evidence="8 9" key="1">
    <citation type="submission" date="2016-11" db="EMBL/GenBank/DDBJ databases">
        <authorList>
            <person name="Jaros S."/>
            <person name="Januszkiewicz K."/>
            <person name="Wedrychowicz H."/>
        </authorList>
    </citation>
    <scope>NUCLEOTIDE SEQUENCE [LARGE SCALE GENOMIC DNA]</scope>
    <source>
        <strain evidence="8 9">DSM 16917</strain>
    </source>
</reference>
<dbReference type="CDD" id="cd06810">
    <property type="entry name" value="PLPDE_III_ODC_DapDC_like"/>
    <property type="match status" value="1"/>
</dbReference>
<dbReference type="InterPro" id="IPR022644">
    <property type="entry name" value="De-COase2_N"/>
</dbReference>
<feature type="modified residue" description="N6-(pyridoxal phosphate)lysine" evidence="4">
    <location>
        <position position="53"/>
    </location>
</feature>
<keyword evidence="3" id="KW-0456">Lyase</keyword>